<evidence type="ECO:0000313" key="4">
    <source>
        <dbReference type="Proteomes" id="UP000800200"/>
    </source>
</evidence>
<feature type="domain" description="Nephrocystin 3-like N-terminal" evidence="2">
    <location>
        <begin position="20"/>
        <end position="119"/>
    </location>
</feature>
<sequence>MKFAFANITRNAKKDILKLTVISFFFNARGEGLEKSILGMYRLLLVQLLEKFPHLQGGFNLISLTALGDNEFPTNNAETMKSLFQHAVERLGQHSLACFIDALDECNEDQVHEMVAFFEEPSLPSGFISTPVLLDGQKGYYQDIANYIHSELKVESKIDQIKAEILEKSSGIFLWVVLVIPMLNKEYAHGLCGHTENGFTRFQKDWIKLFKSILTRDSQNVEELILCLQWILFAKRPLNRGELYFAILAGAEPEALKAWDLQDDTEEAMERDILSSSKGLAEMTKATKSKGQTTAHS</sequence>
<evidence type="ECO:0000313" key="3">
    <source>
        <dbReference type="EMBL" id="KAF2182356.1"/>
    </source>
</evidence>
<dbReference type="PANTHER" id="PTHR10039:SF5">
    <property type="entry name" value="NACHT DOMAIN-CONTAINING PROTEIN"/>
    <property type="match status" value="1"/>
</dbReference>
<dbReference type="AlphaFoldDB" id="A0A6A6DXE2"/>
<dbReference type="EMBL" id="ML994648">
    <property type="protein sequence ID" value="KAF2182356.1"/>
    <property type="molecule type" value="Genomic_DNA"/>
</dbReference>
<gene>
    <name evidence="3" type="ORF">K469DRAFT_740286</name>
</gene>
<evidence type="ECO:0000259" key="2">
    <source>
        <dbReference type="Pfam" id="PF24883"/>
    </source>
</evidence>
<organism evidence="3 4">
    <name type="scientific">Zopfia rhizophila CBS 207.26</name>
    <dbReference type="NCBI Taxonomy" id="1314779"/>
    <lineage>
        <taxon>Eukaryota</taxon>
        <taxon>Fungi</taxon>
        <taxon>Dikarya</taxon>
        <taxon>Ascomycota</taxon>
        <taxon>Pezizomycotina</taxon>
        <taxon>Dothideomycetes</taxon>
        <taxon>Dothideomycetes incertae sedis</taxon>
        <taxon>Zopfiaceae</taxon>
        <taxon>Zopfia</taxon>
    </lineage>
</organism>
<protein>
    <recommendedName>
        <fullName evidence="2">Nephrocystin 3-like N-terminal domain-containing protein</fullName>
    </recommendedName>
</protein>
<keyword evidence="4" id="KW-1185">Reference proteome</keyword>
<keyword evidence="1" id="KW-0677">Repeat</keyword>
<dbReference type="Proteomes" id="UP000800200">
    <property type="component" value="Unassembled WGS sequence"/>
</dbReference>
<dbReference type="OrthoDB" id="194358at2759"/>
<dbReference type="Pfam" id="PF24883">
    <property type="entry name" value="NPHP3_N"/>
    <property type="match status" value="1"/>
</dbReference>
<dbReference type="PANTHER" id="PTHR10039">
    <property type="entry name" value="AMELOGENIN"/>
    <property type="match status" value="1"/>
</dbReference>
<dbReference type="InterPro" id="IPR056884">
    <property type="entry name" value="NPHP3-like_N"/>
</dbReference>
<proteinExistence type="predicted"/>
<name>A0A6A6DXE2_9PEZI</name>
<accession>A0A6A6DXE2</accession>
<evidence type="ECO:0000256" key="1">
    <source>
        <dbReference type="ARBA" id="ARBA00022737"/>
    </source>
</evidence>
<reference evidence="3" key="1">
    <citation type="journal article" date="2020" name="Stud. Mycol.">
        <title>101 Dothideomycetes genomes: a test case for predicting lifestyles and emergence of pathogens.</title>
        <authorList>
            <person name="Haridas S."/>
            <person name="Albert R."/>
            <person name="Binder M."/>
            <person name="Bloem J."/>
            <person name="Labutti K."/>
            <person name="Salamov A."/>
            <person name="Andreopoulos B."/>
            <person name="Baker S."/>
            <person name="Barry K."/>
            <person name="Bills G."/>
            <person name="Bluhm B."/>
            <person name="Cannon C."/>
            <person name="Castanera R."/>
            <person name="Culley D."/>
            <person name="Daum C."/>
            <person name="Ezra D."/>
            <person name="Gonzalez J."/>
            <person name="Henrissat B."/>
            <person name="Kuo A."/>
            <person name="Liang C."/>
            <person name="Lipzen A."/>
            <person name="Lutzoni F."/>
            <person name="Magnuson J."/>
            <person name="Mondo S."/>
            <person name="Nolan M."/>
            <person name="Ohm R."/>
            <person name="Pangilinan J."/>
            <person name="Park H.-J."/>
            <person name="Ramirez L."/>
            <person name="Alfaro M."/>
            <person name="Sun H."/>
            <person name="Tritt A."/>
            <person name="Yoshinaga Y."/>
            <person name="Zwiers L.-H."/>
            <person name="Turgeon B."/>
            <person name="Goodwin S."/>
            <person name="Spatafora J."/>
            <person name="Crous P."/>
            <person name="Grigoriev I."/>
        </authorList>
    </citation>
    <scope>NUCLEOTIDE SEQUENCE</scope>
    <source>
        <strain evidence="3">CBS 207.26</strain>
    </source>
</reference>